<dbReference type="InterPro" id="IPR002893">
    <property type="entry name" value="Znf_MYND"/>
</dbReference>
<comment type="caution">
    <text evidence="6">The sequence shown here is derived from an EMBL/GenBank/DDBJ whole genome shotgun (WGS) entry which is preliminary data.</text>
</comment>
<keyword evidence="3" id="KW-0862">Zinc</keyword>
<protein>
    <recommendedName>
        <fullName evidence="5">MYND-type domain-containing protein</fullName>
    </recommendedName>
</protein>
<dbReference type="Gene3D" id="6.10.140.2220">
    <property type="match status" value="1"/>
</dbReference>
<reference evidence="6" key="1">
    <citation type="submission" date="2023-06" db="EMBL/GenBank/DDBJ databases">
        <title>Genome-scale phylogeny and comparative genomics of the fungal order Sordariales.</title>
        <authorList>
            <consortium name="Lawrence Berkeley National Laboratory"/>
            <person name="Hensen N."/>
            <person name="Bonometti L."/>
            <person name="Westerberg I."/>
            <person name="Brannstrom I.O."/>
            <person name="Guillou S."/>
            <person name="Cros-Aarteil S."/>
            <person name="Calhoun S."/>
            <person name="Haridas S."/>
            <person name="Kuo A."/>
            <person name="Mondo S."/>
            <person name="Pangilinan J."/>
            <person name="Riley R."/>
            <person name="Labutti K."/>
            <person name="Andreopoulos B."/>
            <person name="Lipzen A."/>
            <person name="Chen C."/>
            <person name="Yanf M."/>
            <person name="Daum C."/>
            <person name="Ng V."/>
            <person name="Clum A."/>
            <person name="Steindorff A."/>
            <person name="Ohm R."/>
            <person name="Martin F."/>
            <person name="Silar P."/>
            <person name="Natvig D."/>
            <person name="Lalanne C."/>
            <person name="Gautier V."/>
            <person name="Ament-Velasquez S.L."/>
            <person name="Kruys A."/>
            <person name="Hutchinson M.I."/>
            <person name="Powell A.J."/>
            <person name="Barry K."/>
            <person name="Miller A.N."/>
            <person name="Grigoriev I.V."/>
            <person name="Debuchy R."/>
            <person name="Gladieux P."/>
            <person name="Thoren M.H."/>
            <person name="Johannesson H."/>
        </authorList>
    </citation>
    <scope>NUCLEOTIDE SEQUENCE</scope>
    <source>
        <strain evidence="6">CBS 307.81</strain>
    </source>
</reference>
<sequence>MATPRRVVFQDGLEKDFPKMIPKHCEVCRKTDSLMRCSGCSVYYYCTRDHQAHDWPTHKPTCKQISAKRKDVQAEEDKIRARGGLLPWDDPNVNGVFWRHAHLRPYLQAKFLYGEFLVRSWRRQGVEDSLKEYLDILRRNRPDNQGARDSVPGLSIRLGQDQEAYDLIYWWGRKTTQKGFDWADLSQPFLDDKNVDATGPVDFWCPCFLQLTPVVALYLIKFRLLQNLKGIKRLRETTPPGSPTPTREEILSVLKDKYQCVGNTIDHQPVVDFYHNESLLAEKTNHLLQQMTQLYHSADNYNKHMWRLITDPTEEAFSALPAPYTPGSWNEAQIVFAHLYSAWAESVAAVPALRKVIGNAKAATA</sequence>
<feature type="domain" description="MYND-type" evidence="5">
    <location>
        <begin position="25"/>
        <end position="62"/>
    </location>
</feature>
<evidence type="ECO:0000256" key="4">
    <source>
        <dbReference type="PROSITE-ProRule" id="PRU00134"/>
    </source>
</evidence>
<evidence type="ECO:0000313" key="6">
    <source>
        <dbReference type="EMBL" id="KAK0668040.1"/>
    </source>
</evidence>
<evidence type="ECO:0000256" key="1">
    <source>
        <dbReference type="ARBA" id="ARBA00022723"/>
    </source>
</evidence>
<keyword evidence="7" id="KW-1185">Reference proteome</keyword>
<dbReference type="SUPFAM" id="SSF144232">
    <property type="entry name" value="HIT/MYND zinc finger-like"/>
    <property type="match status" value="1"/>
</dbReference>
<evidence type="ECO:0000256" key="2">
    <source>
        <dbReference type="ARBA" id="ARBA00022771"/>
    </source>
</evidence>
<organism evidence="6 7">
    <name type="scientific">Cercophora samala</name>
    <dbReference type="NCBI Taxonomy" id="330535"/>
    <lineage>
        <taxon>Eukaryota</taxon>
        <taxon>Fungi</taxon>
        <taxon>Dikarya</taxon>
        <taxon>Ascomycota</taxon>
        <taxon>Pezizomycotina</taxon>
        <taxon>Sordariomycetes</taxon>
        <taxon>Sordariomycetidae</taxon>
        <taxon>Sordariales</taxon>
        <taxon>Lasiosphaeriaceae</taxon>
        <taxon>Cercophora</taxon>
    </lineage>
</organism>
<dbReference type="Proteomes" id="UP001174997">
    <property type="component" value="Unassembled WGS sequence"/>
</dbReference>
<evidence type="ECO:0000259" key="5">
    <source>
        <dbReference type="PROSITE" id="PS50865"/>
    </source>
</evidence>
<proteinExistence type="predicted"/>
<evidence type="ECO:0000256" key="3">
    <source>
        <dbReference type="ARBA" id="ARBA00022833"/>
    </source>
</evidence>
<accession>A0AA39ZCQ5</accession>
<gene>
    <name evidence="6" type="ORF">QBC41DRAFT_322607</name>
</gene>
<dbReference type="PROSITE" id="PS50865">
    <property type="entry name" value="ZF_MYND_2"/>
    <property type="match status" value="1"/>
</dbReference>
<dbReference type="Pfam" id="PF01753">
    <property type="entry name" value="zf-MYND"/>
    <property type="match status" value="1"/>
</dbReference>
<dbReference type="EMBL" id="JAULSY010000062">
    <property type="protein sequence ID" value="KAK0668040.1"/>
    <property type="molecule type" value="Genomic_DNA"/>
</dbReference>
<dbReference type="AlphaFoldDB" id="A0AA39ZCQ5"/>
<keyword evidence="2 4" id="KW-0863">Zinc-finger</keyword>
<name>A0AA39ZCQ5_9PEZI</name>
<evidence type="ECO:0000313" key="7">
    <source>
        <dbReference type="Proteomes" id="UP001174997"/>
    </source>
</evidence>
<keyword evidence="1" id="KW-0479">Metal-binding</keyword>
<dbReference type="GO" id="GO:0008270">
    <property type="term" value="F:zinc ion binding"/>
    <property type="evidence" value="ECO:0007669"/>
    <property type="project" value="UniProtKB-KW"/>
</dbReference>